<dbReference type="EMBL" id="AWWV01011360">
    <property type="protein sequence ID" value="OMO72772.1"/>
    <property type="molecule type" value="Genomic_DNA"/>
</dbReference>
<accession>A0A1R3HR62</accession>
<dbReference type="Gramene" id="OMO72772">
    <property type="protein sequence ID" value="OMO72772"/>
    <property type="gene ID" value="CCACVL1_17603"/>
</dbReference>
<protein>
    <submittedName>
        <fullName evidence="1">Uncharacterized protein</fullName>
    </submittedName>
</protein>
<reference evidence="1 2" key="1">
    <citation type="submission" date="2013-09" db="EMBL/GenBank/DDBJ databases">
        <title>Corchorus capsularis genome sequencing.</title>
        <authorList>
            <person name="Alam M."/>
            <person name="Haque M.S."/>
            <person name="Islam M.S."/>
            <person name="Emdad E.M."/>
            <person name="Islam M.M."/>
            <person name="Ahmed B."/>
            <person name="Halim A."/>
            <person name="Hossen Q.M.M."/>
            <person name="Hossain M.Z."/>
            <person name="Ahmed R."/>
            <person name="Khan M.M."/>
            <person name="Islam R."/>
            <person name="Rashid M.M."/>
            <person name="Khan S.A."/>
            <person name="Rahman M.S."/>
            <person name="Alam M."/>
        </authorList>
    </citation>
    <scope>NUCLEOTIDE SEQUENCE [LARGE SCALE GENOMIC DNA]</scope>
    <source>
        <strain evidence="2">cv. CVL-1</strain>
        <tissue evidence="1">Whole seedling</tissue>
    </source>
</reference>
<proteinExistence type="predicted"/>
<keyword evidence="2" id="KW-1185">Reference proteome</keyword>
<comment type="caution">
    <text evidence="1">The sequence shown here is derived from an EMBL/GenBank/DDBJ whole genome shotgun (WGS) entry which is preliminary data.</text>
</comment>
<organism evidence="1 2">
    <name type="scientific">Corchorus capsularis</name>
    <name type="common">Jute</name>
    <dbReference type="NCBI Taxonomy" id="210143"/>
    <lineage>
        <taxon>Eukaryota</taxon>
        <taxon>Viridiplantae</taxon>
        <taxon>Streptophyta</taxon>
        <taxon>Embryophyta</taxon>
        <taxon>Tracheophyta</taxon>
        <taxon>Spermatophyta</taxon>
        <taxon>Magnoliopsida</taxon>
        <taxon>eudicotyledons</taxon>
        <taxon>Gunneridae</taxon>
        <taxon>Pentapetalae</taxon>
        <taxon>rosids</taxon>
        <taxon>malvids</taxon>
        <taxon>Malvales</taxon>
        <taxon>Malvaceae</taxon>
        <taxon>Grewioideae</taxon>
        <taxon>Apeibeae</taxon>
        <taxon>Corchorus</taxon>
    </lineage>
</organism>
<dbReference type="Proteomes" id="UP000188268">
    <property type="component" value="Unassembled WGS sequence"/>
</dbReference>
<name>A0A1R3HR62_COCAP</name>
<sequence length="28" mass="3077">DLTALRFSSKSAQLQTLATILLNSIELE</sequence>
<evidence type="ECO:0000313" key="2">
    <source>
        <dbReference type="Proteomes" id="UP000188268"/>
    </source>
</evidence>
<feature type="non-terminal residue" evidence="1">
    <location>
        <position position="1"/>
    </location>
</feature>
<dbReference type="AlphaFoldDB" id="A0A1R3HR62"/>
<gene>
    <name evidence="1" type="ORF">CCACVL1_17603</name>
</gene>
<evidence type="ECO:0000313" key="1">
    <source>
        <dbReference type="EMBL" id="OMO72772.1"/>
    </source>
</evidence>